<organism evidence="1 2">
    <name type="scientific">Stenotrophomonas nematodicola</name>
    <dbReference type="NCBI Taxonomy" id="2656746"/>
    <lineage>
        <taxon>Bacteria</taxon>
        <taxon>Pseudomonadati</taxon>
        <taxon>Pseudomonadota</taxon>
        <taxon>Gammaproteobacteria</taxon>
        <taxon>Lysobacterales</taxon>
        <taxon>Lysobacteraceae</taxon>
        <taxon>Stenotrophomonas</taxon>
    </lineage>
</organism>
<reference evidence="1 2" key="1">
    <citation type="submission" date="2024-09" db="EMBL/GenBank/DDBJ databases">
        <authorList>
            <consortium name="All-Russian atlas of soil microorganisms"/>
            <consortium name="as a basis for the search for new antimicrobial producers and enzymes with unique properties"/>
            <person name="Sokolova E.A."/>
            <person name="Voronina E.N."/>
        </authorList>
    </citation>
    <scope>NUCLEOTIDE SEQUENCE [LARGE SCALE GENOMIC DNA]</scope>
    <source>
        <strain evidence="1 2">AF-22b-331.1</strain>
    </source>
</reference>
<proteinExistence type="predicted"/>
<name>A0ABW7CVL0_9GAMM</name>
<protein>
    <recommendedName>
        <fullName evidence="3">5-carboxymethyl-2-hydroxymuconate isomerase</fullName>
    </recommendedName>
</protein>
<dbReference type="Proteomes" id="UP001605261">
    <property type="component" value="Unassembled WGS sequence"/>
</dbReference>
<dbReference type="RefSeq" id="WP_394162520.1">
    <property type="nucleotide sequence ID" value="NZ_JBHGCJ010000004.1"/>
</dbReference>
<dbReference type="EMBL" id="JBHGCJ010000004">
    <property type="protein sequence ID" value="MFG6109008.1"/>
    <property type="molecule type" value="Genomic_DNA"/>
</dbReference>
<comment type="caution">
    <text evidence="1">The sequence shown here is derived from an EMBL/GenBank/DDBJ whole genome shotgun (WGS) entry which is preliminary data.</text>
</comment>
<gene>
    <name evidence="1" type="ORF">ACEU0G_003009</name>
</gene>
<evidence type="ECO:0008006" key="3">
    <source>
        <dbReference type="Google" id="ProtNLM"/>
    </source>
</evidence>
<accession>A0ABW7CVL0</accession>
<evidence type="ECO:0000313" key="1">
    <source>
        <dbReference type="EMBL" id="MFG6109008.1"/>
    </source>
</evidence>
<evidence type="ECO:0000313" key="2">
    <source>
        <dbReference type="Proteomes" id="UP001605261"/>
    </source>
</evidence>
<keyword evidence="2" id="KW-1185">Reference proteome</keyword>
<sequence length="109" mass="11979">MPGLTIYFTEQRMPAHTHLAALTERCTQLCTDLLGAALDNVHIQYLGARHGRGYPASAELTYRLSPARTPALMDEFMRQLALAIQQHAGMAARIRCFGCTPASLHARNG</sequence>